<evidence type="ECO:0000256" key="2">
    <source>
        <dbReference type="ARBA" id="ARBA00022490"/>
    </source>
</evidence>
<dbReference type="AlphaFoldDB" id="A0A3D9SLB8"/>
<sequence length="86" mass="9179">MEQTYTIGSELGIHVRPAKLIVEAVKKYAGTEVFLEKDGKRVGAKSLVNVLTLGAKHGDSVTLITEGDQAEAAQQEIGAILAERSK</sequence>
<gene>
    <name evidence="5" type="ORF">A8990_10594</name>
</gene>
<dbReference type="Proteomes" id="UP000256304">
    <property type="component" value="Unassembled WGS sequence"/>
</dbReference>
<dbReference type="InterPro" id="IPR000032">
    <property type="entry name" value="HPr-like"/>
</dbReference>
<dbReference type="PANTHER" id="PTHR33705">
    <property type="entry name" value="PHOSPHOCARRIER PROTEIN HPR"/>
    <property type="match status" value="1"/>
</dbReference>
<comment type="caution">
    <text evidence="5">The sequence shown here is derived from an EMBL/GenBank/DDBJ whole genome shotgun (WGS) entry which is preliminary data.</text>
</comment>
<dbReference type="PRINTS" id="PR00107">
    <property type="entry name" value="PHOSPHOCPHPR"/>
</dbReference>
<evidence type="ECO:0000259" key="4">
    <source>
        <dbReference type="PROSITE" id="PS51350"/>
    </source>
</evidence>
<protein>
    <submittedName>
        <fullName evidence="5">Phosphocarrier protein</fullName>
    </submittedName>
</protein>
<reference evidence="5 6" key="1">
    <citation type="submission" date="2018-08" db="EMBL/GenBank/DDBJ databases">
        <title>Genomic Encyclopedia of Type Strains, Phase III (KMG-III): the genomes of soil and plant-associated and newly described type strains.</title>
        <authorList>
            <person name="Whitman W."/>
        </authorList>
    </citation>
    <scope>NUCLEOTIDE SEQUENCE [LARGE SCALE GENOMIC DNA]</scope>
    <source>
        <strain evidence="5 6">CGMCC 1.10966</strain>
    </source>
</reference>
<dbReference type="GO" id="GO:0005737">
    <property type="term" value="C:cytoplasm"/>
    <property type="evidence" value="ECO:0007669"/>
    <property type="project" value="UniProtKB-SubCell"/>
</dbReference>
<organism evidence="5 6">
    <name type="scientific">Paenibacillus taihuensis</name>
    <dbReference type="NCBI Taxonomy" id="1156355"/>
    <lineage>
        <taxon>Bacteria</taxon>
        <taxon>Bacillati</taxon>
        <taxon>Bacillota</taxon>
        <taxon>Bacilli</taxon>
        <taxon>Bacillales</taxon>
        <taxon>Paenibacillaceae</taxon>
        <taxon>Paenibacillus</taxon>
    </lineage>
</organism>
<dbReference type="GO" id="GO:0009401">
    <property type="term" value="P:phosphoenolpyruvate-dependent sugar phosphotransferase system"/>
    <property type="evidence" value="ECO:0007669"/>
    <property type="project" value="UniProtKB-KW"/>
</dbReference>
<dbReference type="CDD" id="cd00367">
    <property type="entry name" value="PTS-HPr_like"/>
    <property type="match status" value="1"/>
</dbReference>
<keyword evidence="3" id="KW-0598">Phosphotransferase system</keyword>
<dbReference type="InterPro" id="IPR050399">
    <property type="entry name" value="HPr"/>
</dbReference>
<dbReference type="EMBL" id="QTTN01000005">
    <property type="protein sequence ID" value="REE91389.1"/>
    <property type="molecule type" value="Genomic_DNA"/>
</dbReference>
<dbReference type="SUPFAM" id="SSF55594">
    <property type="entry name" value="HPr-like"/>
    <property type="match status" value="1"/>
</dbReference>
<feature type="domain" description="HPr" evidence="4">
    <location>
        <begin position="1"/>
        <end position="86"/>
    </location>
</feature>
<dbReference type="Pfam" id="PF00381">
    <property type="entry name" value="PTS-HPr"/>
    <property type="match status" value="1"/>
</dbReference>
<dbReference type="PROSITE" id="PS51350">
    <property type="entry name" value="PTS_HPR_DOM"/>
    <property type="match status" value="1"/>
</dbReference>
<keyword evidence="6" id="KW-1185">Reference proteome</keyword>
<dbReference type="Gene3D" id="3.30.1340.10">
    <property type="entry name" value="HPr-like"/>
    <property type="match status" value="1"/>
</dbReference>
<name>A0A3D9SLB8_9BACL</name>
<comment type="subcellular location">
    <subcellularLocation>
        <location evidence="1">Cytoplasm</location>
    </subcellularLocation>
</comment>
<dbReference type="OrthoDB" id="9809047at2"/>
<keyword evidence="2" id="KW-0963">Cytoplasm</keyword>
<dbReference type="NCBIfam" id="TIGR01003">
    <property type="entry name" value="PTS_HPr_family"/>
    <property type="match status" value="1"/>
</dbReference>
<dbReference type="PANTHER" id="PTHR33705:SF2">
    <property type="entry name" value="PHOSPHOCARRIER PROTEIN NPR"/>
    <property type="match status" value="1"/>
</dbReference>
<evidence type="ECO:0000313" key="5">
    <source>
        <dbReference type="EMBL" id="REE91389.1"/>
    </source>
</evidence>
<dbReference type="InterPro" id="IPR035895">
    <property type="entry name" value="HPr-like_sf"/>
</dbReference>
<evidence type="ECO:0000313" key="6">
    <source>
        <dbReference type="Proteomes" id="UP000256304"/>
    </source>
</evidence>
<proteinExistence type="predicted"/>
<accession>A0A3D9SLB8</accession>
<evidence type="ECO:0000256" key="1">
    <source>
        <dbReference type="ARBA" id="ARBA00004496"/>
    </source>
</evidence>
<evidence type="ECO:0000256" key="3">
    <source>
        <dbReference type="ARBA" id="ARBA00022683"/>
    </source>
</evidence>
<dbReference type="RefSeq" id="WP_116188143.1">
    <property type="nucleotide sequence ID" value="NZ_QTTN01000005.1"/>
</dbReference>